<proteinExistence type="predicted"/>
<dbReference type="EMBL" id="CP024047">
    <property type="protein sequence ID" value="AXR76827.1"/>
    <property type="molecule type" value="Genomic_DNA"/>
</dbReference>
<evidence type="ECO:0000313" key="1">
    <source>
        <dbReference type="EMBL" id="AXR76827.1"/>
    </source>
</evidence>
<protein>
    <submittedName>
        <fullName evidence="1">Uncharacterized protein</fullName>
    </submittedName>
</protein>
<dbReference type="GeneID" id="37640956"/>
<gene>
    <name evidence="1" type="ORF">AArc1_0483</name>
</gene>
<dbReference type="Proteomes" id="UP000258707">
    <property type="component" value="Chromosome"/>
</dbReference>
<organism evidence="1 2">
    <name type="scientific">Natrarchaeobaculum sulfurireducens</name>
    <dbReference type="NCBI Taxonomy" id="2044521"/>
    <lineage>
        <taxon>Archaea</taxon>
        <taxon>Methanobacteriati</taxon>
        <taxon>Methanobacteriota</taxon>
        <taxon>Stenosarchaea group</taxon>
        <taxon>Halobacteria</taxon>
        <taxon>Halobacteriales</taxon>
        <taxon>Natrialbaceae</taxon>
        <taxon>Natrarchaeobaculum</taxon>
    </lineage>
</organism>
<dbReference type="KEGG" id="nan:AArc1_0483"/>
<dbReference type="RefSeq" id="WP_117362959.1">
    <property type="nucleotide sequence ID" value="NZ_CP024047.1"/>
</dbReference>
<accession>A0A346PBD2</accession>
<name>A0A346PBD2_9EURY</name>
<reference evidence="2" key="1">
    <citation type="submission" date="2017-10" db="EMBL/GenBank/DDBJ databases">
        <title>Phenotypic and genomic properties of facultatively anaerobic sulfur-reducing natronoarchaea from hypersaline soda lakes.</title>
        <authorList>
            <person name="Sorokin D.Y."/>
            <person name="Kublanov I.V."/>
            <person name="Roman P."/>
            <person name="Sinninghe Damste J.S."/>
            <person name="Golyshin P.N."/>
            <person name="Rojo D."/>
            <person name="Ciordia S."/>
            <person name="Mena Md.C."/>
            <person name="Ferrer M."/>
            <person name="Messina E."/>
            <person name="Smedile F."/>
            <person name="La Spada G."/>
            <person name="La Cono V."/>
            <person name="Yakimov M.M."/>
        </authorList>
    </citation>
    <scope>NUCLEOTIDE SEQUENCE [LARGE SCALE GENOMIC DNA]</scope>
    <source>
        <strain evidence="2">AArc1</strain>
    </source>
</reference>
<dbReference type="AlphaFoldDB" id="A0A346PBD2"/>
<evidence type="ECO:0000313" key="2">
    <source>
        <dbReference type="Proteomes" id="UP000258707"/>
    </source>
</evidence>
<sequence length="85" mass="9344">MSIPRLSLECHALSVPLPTGFLGRLTISRNDGWLGHASGSGFTVTVQVAVLSLWLLERRHESCALWLERLRTRTVPSHGGIPDGR</sequence>